<dbReference type="FunFam" id="3.30.565.10:FF:000014">
    <property type="entry name" value="Mismatch repair endonuclease pms1, putative"/>
    <property type="match status" value="1"/>
</dbReference>
<keyword evidence="7" id="KW-1185">Reference proteome</keyword>
<dbReference type="Pfam" id="PF08676">
    <property type="entry name" value="MutL_C"/>
    <property type="match status" value="1"/>
</dbReference>
<dbReference type="Gene3D" id="3.30.1370.100">
    <property type="entry name" value="MutL, C-terminal domain, regulatory subdomain"/>
    <property type="match status" value="1"/>
</dbReference>
<dbReference type="InterPro" id="IPR014762">
    <property type="entry name" value="DNA_mismatch_repair_CS"/>
</dbReference>
<dbReference type="InterPro" id="IPR042120">
    <property type="entry name" value="MutL_C_dimsub"/>
</dbReference>
<dbReference type="Pfam" id="PF13589">
    <property type="entry name" value="HATPase_c_3"/>
    <property type="match status" value="1"/>
</dbReference>
<dbReference type="GO" id="GO:0030983">
    <property type="term" value="F:mismatched DNA binding"/>
    <property type="evidence" value="ECO:0007669"/>
    <property type="project" value="InterPro"/>
</dbReference>
<dbReference type="GO" id="GO:0016887">
    <property type="term" value="F:ATP hydrolysis activity"/>
    <property type="evidence" value="ECO:0007669"/>
    <property type="project" value="InterPro"/>
</dbReference>
<feature type="compositionally biased region" description="Polar residues" evidence="3">
    <location>
        <begin position="582"/>
        <end position="610"/>
    </location>
</feature>
<evidence type="ECO:0000256" key="2">
    <source>
        <dbReference type="ARBA" id="ARBA00022763"/>
    </source>
</evidence>
<reference evidence="6" key="1">
    <citation type="journal article" date="2023" name="GigaByte">
        <title>Genome assembly of the bearded iris, Iris pallida Lam.</title>
        <authorList>
            <person name="Bruccoleri R.E."/>
            <person name="Oakeley E.J."/>
            <person name="Faust A.M.E."/>
            <person name="Altorfer M."/>
            <person name="Dessus-Babus S."/>
            <person name="Burckhardt D."/>
            <person name="Oertli M."/>
            <person name="Naumann U."/>
            <person name="Petersen F."/>
            <person name="Wong J."/>
        </authorList>
    </citation>
    <scope>NUCLEOTIDE SEQUENCE</scope>
    <source>
        <strain evidence="6">GSM-AAB239-AS_SAM_17_03QT</strain>
    </source>
</reference>
<feature type="region of interest" description="Disordered" evidence="3">
    <location>
        <begin position="581"/>
        <end position="610"/>
    </location>
</feature>
<dbReference type="Gene3D" id="3.30.230.10">
    <property type="match status" value="1"/>
</dbReference>
<dbReference type="GO" id="GO:0140664">
    <property type="term" value="F:ATP-dependent DNA damage sensor activity"/>
    <property type="evidence" value="ECO:0007669"/>
    <property type="project" value="InterPro"/>
</dbReference>
<accession>A0AAX6DUB4</accession>
<dbReference type="Gene3D" id="3.30.565.10">
    <property type="entry name" value="Histidine kinase-like ATPase, C-terminal domain"/>
    <property type="match status" value="1"/>
</dbReference>
<dbReference type="InterPro" id="IPR014721">
    <property type="entry name" value="Ribsml_uS5_D2-typ_fold_subgr"/>
</dbReference>
<feature type="domain" description="MutL C-terminal dimerisation" evidence="4">
    <location>
        <begin position="716"/>
        <end position="873"/>
    </location>
</feature>
<dbReference type="PANTHER" id="PTHR10073:SF52">
    <property type="entry name" value="MISMATCH REPAIR ENDONUCLEASE PMS2"/>
    <property type="match status" value="1"/>
</dbReference>
<proteinExistence type="inferred from homology"/>
<sequence length="918" mass="102338">MKLMEGETNSPAIKAINKAVIHRICSGQVILDLQSAVKELVENSLDAGASNIEICLKEFGEEVFKVIDNGSGISPSNFQALARKHYTSKIGDFSDLHTLTTFGFRGEALSSLCAFGNLTVETRTKDEPVGTHLTYDHSGSVTAERKTARQVGTTVTVEKLFSTFPVRSKEFSRNIRREYGKLISLLNAYAIISKGVRFLCTNTAGRNSKSVVLKTQGSRFLKDNIISVFGASIFQCLEPFSLCISEGCTVEGFLSKSGYGSGRTLGDRQYFYVNGRPVDMPKVSKLVNEVYRSSNSKQYPITIMNFSVPTTSYDVNVTPDKRKIFFSDENHLLISLRAAIEKIYSPNHCSFSVNGIREPKREADTCEIDTYTENEELHSAAKPVSSVGDGQLDFSSELAVDDDSPKMLQVRSHVLEEKKSLHSYETSSPVDFTVKACKANKYESISTYQFKQPVSLSKPSAVSDQKTAALAKSLENNNSSHSRSDLVQSSIRTYMNTNKRKLENSCNALSEVPILRKELPSCQVRKMSSEIHASLSRSEGCEVPRKDSPEINTEKLLKNHEPSNVCSRGKSPLIIEPEVNPEENSQVIDSPTSSDARVGVSSVNDQETTPRQLSPLFPMLELCDVTTDAQKPSSHFIMCSIFQFNINDLRKRRHKRMSILFSNNSTDSRKHIQRHYTAATIDSEPENDEEKAESLVAATNELERFFRKEDFGRMQAVGQFNLGFIIGKLDHDLFIVDQHAADEKHNFEKLSASTVLHLQPLLQPIRLELSPEEEVVASMHMETIRKNGFVLIEDMNATPGHHFLLKALPFSKNITFGVDDLKDLISTLADSQGDCSVMSSYKTDTSDSICPSRVRSMLASRACRTSVMIGDQLTPKEMQNILQNLAHLKSPWNCPHGRPTMRHLADLAGLQDTRLRIE</sequence>
<comment type="similarity">
    <text evidence="1">Belongs to the DNA mismatch repair MutL/HexB family.</text>
</comment>
<feature type="domain" description="DNA mismatch repair protein S5" evidence="5">
    <location>
        <begin position="225"/>
        <end position="345"/>
    </location>
</feature>
<dbReference type="PROSITE" id="PS00058">
    <property type="entry name" value="DNA_MISMATCH_REPAIR_1"/>
    <property type="match status" value="1"/>
</dbReference>
<dbReference type="InterPro" id="IPR020568">
    <property type="entry name" value="Ribosomal_Su5_D2-typ_SF"/>
</dbReference>
<dbReference type="CDD" id="cd16926">
    <property type="entry name" value="HATPase_MutL-MLH-PMS-like"/>
    <property type="match status" value="1"/>
</dbReference>
<dbReference type="InterPro" id="IPR014790">
    <property type="entry name" value="MutL_C"/>
</dbReference>
<dbReference type="SUPFAM" id="SSF54211">
    <property type="entry name" value="Ribosomal protein S5 domain 2-like"/>
    <property type="match status" value="1"/>
</dbReference>
<keyword evidence="2" id="KW-0227">DNA damage</keyword>
<dbReference type="PANTHER" id="PTHR10073">
    <property type="entry name" value="DNA MISMATCH REPAIR PROTEIN MLH, PMS, MUTL"/>
    <property type="match status" value="1"/>
</dbReference>
<dbReference type="NCBIfam" id="TIGR00585">
    <property type="entry name" value="mutl"/>
    <property type="match status" value="1"/>
</dbReference>
<dbReference type="AlphaFoldDB" id="A0AAX6DUB4"/>
<dbReference type="InterPro" id="IPR036890">
    <property type="entry name" value="HATPase_C_sf"/>
</dbReference>
<dbReference type="InterPro" id="IPR037198">
    <property type="entry name" value="MutL_C_sf"/>
</dbReference>
<dbReference type="InterPro" id="IPR042121">
    <property type="entry name" value="MutL_C_regsub"/>
</dbReference>
<dbReference type="CDD" id="cd03484">
    <property type="entry name" value="MutL_Trans_hPMS_2_like"/>
    <property type="match status" value="1"/>
</dbReference>
<dbReference type="InterPro" id="IPR002099">
    <property type="entry name" value="MutL/Mlh/PMS"/>
</dbReference>
<dbReference type="SMART" id="SM01340">
    <property type="entry name" value="DNA_mis_repair"/>
    <property type="match status" value="1"/>
</dbReference>
<dbReference type="InterPro" id="IPR013507">
    <property type="entry name" value="DNA_mismatch_S5_2-like"/>
</dbReference>
<dbReference type="FunFam" id="3.30.230.10:FF:000054">
    <property type="entry name" value="DNA mismatch repair protein PMS1"/>
    <property type="match status" value="1"/>
</dbReference>
<organism evidence="6 7">
    <name type="scientific">Iris pallida</name>
    <name type="common">Sweet iris</name>
    <dbReference type="NCBI Taxonomy" id="29817"/>
    <lineage>
        <taxon>Eukaryota</taxon>
        <taxon>Viridiplantae</taxon>
        <taxon>Streptophyta</taxon>
        <taxon>Embryophyta</taxon>
        <taxon>Tracheophyta</taxon>
        <taxon>Spermatophyta</taxon>
        <taxon>Magnoliopsida</taxon>
        <taxon>Liliopsida</taxon>
        <taxon>Asparagales</taxon>
        <taxon>Iridaceae</taxon>
        <taxon>Iridoideae</taxon>
        <taxon>Irideae</taxon>
        <taxon>Iris</taxon>
    </lineage>
</organism>
<dbReference type="SMART" id="SM00853">
    <property type="entry name" value="MutL_C"/>
    <property type="match status" value="1"/>
</dbReference>
<dbReference type="GO" id="GO:0032389">
    <property type="term" value="C:MutLalpha complex"/>
    <property type="evidence" value="ECO:0007669"/>
    <property type="project" value="TreeGrafter"/>
</dbReference>
<protein>
    <submittedName>
        <fullName evidence="6">DNA mismatch repair protein PMS1 isoform X1</fullName>
    </submittedName>
</protein>
<evidence type="ECO:0000313" key="6">
    <source>
        <dbReference type="EMBL" id="KAJ6795316.1"/>
    </source>
</evidence>
<dbReference type="Gene3D" id="3.30.1540.20">
    <property type="entry name" value="MutL, C-terminal domain, dimerisation subdomain"/>
    <property type="match status" value="1"/>
</dbReference>
<dbReference type="SUPFAM" id="SSF55874">
    <property type="entry name" value="ATPase domain of HSP90 chaperone/DNA topoisomerase II/histidine kinase"/>
    <property type="match status" value="1"/>
</dbReference>
<dbReference type="SUPFAM" id="SSF118116">
    <property type="entry name" value="DNA mismatch repair protein MutL"/>
    <property type="match status" value="1"/>
</dbReference>
<dbReference type="Proteomes" id="UP001140949">
    <property type="component" value="Unassembled WGS sequence"/>
</dbReference>
<name>A0AAX6DUB4_IRIPA</name>
<dbReference type="EMBL" id="JANAVB010041820">
    <property type="protein sequence ID" value="KAJ6795316.1"/>
    <property type="molecule type" value="Genomic_DNA"/>
</dbReference>
<dbReference type="GO" id="GO:0006298">
    <property type="term" value="P:mismatch repair"/>
    <property type="evidence" value="ECO:0007669"/>
    <property type="project" value="InterPro"/>
</dbReference>
<dbReference type="Pfam" id="PF01119">
    <property type="entry name" value="DNA_mis_repair"/>
    <property type="match status" value="1"/>
</dbReference>
<evidence type="ECO:0000259" key="4">
    <source>
        <dbReference type="SMART" id="SM00853"/>
    </source>
</evidence>
<evidence type="ECO:0000313" key="7">
    <source>
        <dbReference type="Proteomes" id="UP001140949"/>
    </source>
</evidence>
<dbReference type="GO" id="GO:0005524">
    <property type="term" value="F:ATP binding"/>
    <property type="evidence" value="ECO:0007669"/>
    <property type="project" value="InterPro"/>
</dbReference>
<dbReference type="FunFam" id="3.30.1370.100:FF:000001">
    <property type="entry name" value="Mismatch repair endonuclease pms1, putative"/>
    <property type="match status" value="1"/>
</dbReference>
<reference evidence="6" key="2">
    <citation type="submission" date="2023-04" db="EMBL/GenBank/DDBJ databases">
        <authorList>
            <person name="Bruccoleri R.E."/>
            <person name="Oakeley E.J."/>
            <person name="Faust A.-M."/>
            <person name="Dessus-Babus S."/>
            <person name="Altorfer M."/>
            <person name="Burckhardt D."/>
            <person name="Oertli M."/>
            <person name="Naumann U."/>
            <person name="Petersen F."/>
            <person name="Wong J."/>
        </authorList>
    </citation>
    <scope>NUCLEOTIDE SEQUENCE</scope>
    <source>
        <strain evidence="6">GSM-AAB239-AS_SAM_17_03QT</strain>
        <tissue evidence="6">Leaf</tissue>
    </source>
</reference>
<comment type="caution">
    <text evidence="6">The sequence shown here is derived from an EMBL/GenBank/DDBJ whole genome shotgun (WGS) entry which is preliminary data.</text>
</comment>
<dbReference type="InterPro" id="IPR038973">
    <property type="entry name" value="MutL/Mlh/Pms-like"/>
</dbReference>
<evidence type="ECO:0000259" key="5">
    <source>
        <dbReference type="SMART" id="SM01340"/>
    </source>
</evidence>
<gene>
    <name evidence="6" type="ORF">M6B38_226250</name>
</gene>
<evidence type="ECO:0000256" key="1">
    <source>
        <dbReference type="ARBA" id="ARBA00006082"/>
    </source>
</evidence>
<evidence type="ECO:0000256" key="3">
    <source>
        <dbReference type="SAM" id="MobiDB-lite"/>
    </source>
</evidence>